<protein>
    <submittedName>
        <fullName evidence="4">NAD(P)-dependent dehydrogenase, short-chain alcohol dehydrogenase family</fullName>
    </submittedName>
</protein>
<keyword evidence="5" id="KW-1185">Reference proteome</keyword>
<dbReference type="PANTHER" id="PTHR42760:SF115">
    <property type="entry name" value="3-OXOACYL-[ACYL-CARRIER-PROTEIN] REDUCTASE FABG"/>
    <property type="match status" value="1"/>
</dbReference>
<evidence type="ECO:0000313" key="4">
    <source>
        <dbReference type="EMBL" id="SMO79638.1"/>
    </source>
</evidence>
<dbReference type="Pfam" id="PF13561">
    <property type="entry name" value="adh_short_C2"/>
    <property type="match status" value="1"/>
</dbReference>
<dbReference type="InterPro" id="IPR057326">
    <property type="entry name" value="KR_dom"/>
</dbReference>
<evidence type="ECO:0000256" key="1">
    <source>
        <dbReference type="ARBA" id="ARBA00006484"/>
    </source>
</evidence>
<organism evidence="4 5">
    <name type="scientific">Dietzia kunjamensis subsp. schimae</name>
    <dbReference type="NCBI Taxonomy" id="498198"/>
    <lineage>
        <taxon>Bacteria</taxon>
        <taxon>Bacillati</taxon>
        <taxon>Actinomycetota</taxon>
        <taxon>Actinomycetes</taxon>
        <taxon>Mycobacteriales</taxon>
        <taxon>Dietziaceae</taxon>
        <taxon>Dietzia</taxon>
    </lineage>
</organism>
<evidence type="ECO:0000313" key="5">
    <source>
        <dbReference type="Proteomes" id="UP000315460"/>
    </source>
</evidence>
<dbReference type="PRINTS" id="PR00080">
    <property type="entry name" value="SDRFAMILY"/>
</dbReference>
<dbReference type="InterPro" id="IPR036291">
    <property type="entry name" value="NAD(P)-bd_dom_sf"/>
</dbReference>
<name>A0ABY1N565_9ACTN</name>
<dbReference type="PANTHER" id="PTHR42760">
    <property type="entry name" value="SHORT-CHAIN DEHYDROGENASES/REDUCTASES FAMILY MEMBER"/>
    <property type="match status" value="1"/>
</dbReference>
<dbReference type="EMBL" id="FXTG01000006">
    <property type="protein sequence ID" value="SMO79638.1"/>
    <property type="molecule type" value="Genomic_DNA"/>
</dbReference>
<dbReference type="Proteomes" id="UP000315460">
    <property type="component" value="Unassembled WGS sequence"/>
</dbReference>
<dbReference type="Gene3D" id="3.40.50.720">
    <property type="entry name" value="NAD(P)-binding Rossmann-like Domain"/>
    <property type="match status" value="1"/>
</dbReference>
<dbReference type="InterPro" id="IPR020904">
    <property type="entry name" value="Sc_DH/Rdtase_CS"/>
</dbReference>
<reference evidence="4 5" key="1">
    <citation type="submission" date="2017-05" db="EMBL/GenBank/DDBJ databases">
        <authorList>
            <person name="Varghese N."/>
            <person name="Submissions S."/>
        </authorList>
    </citation>
    <scope>NUCLEOTIDE SEQUENCE [LARGE SCALE GENOMIC DNA]</scope>
    <source>
        <strain evidence="4 5">DSM 45139</strain>
    </source>
</reference>
<feature type="domain" description="Ketoreductase" evidence="3">
    <location>
        <begin position="16"/>
        <end position="194"/>
    </location>
</feature>
<accession>A0ABY1N565</accession>
<dbReference type="InterPro" id="IPR002347">
    <property type="entry name" value="SDR_fam"/>
</dbReference>
<keyword evidence="2" id="KW-0560">Oxidoreductase</keyword>
<sequence length="257" mass="26880">MAAGLLKGFDVRLSDKTAIVTGGAGGIGRGITRAFVKEGANVLVVDINDDAGDALAAELGEQVRYLHSDISVEANAASIVAAAVEAFGHLDVLVNNAHASRQAPLLETTGDMMDLSFSTGFYPTFWLMKAAHPHLARRDGSVINFASGAGIDGSPTQASYAAAKEAIRAISRVAANEWARDGINVNVISPLALTEGVEAYIEANPGIEKRLLSGTPMRRFGDPESDIGRVAVFLASDDASYMTGQTMMVDGGGLMLR</sequence>
<gene>
    <name evidence="4" type="ORF">SAMN06265174_106108</name>
</gene>
<evidence type="ECO:0000259" key="3">
    <source>
        <dbReference type="SMART" id="SM00822"/>
    </source>
</evidence>
<dbReference type="CDD" id="cd05233">
    <property type="entry name" value="SDR_c"/>
    <property type="match status" value="1"/>
</dbReference>
<proteinExistence type="inferred from homology"/>
<evidence type="ECO:0000256" key="2">
    <source>
        <dbReference type="ARBA" id="ARBA00023002"/>
    </source>
</evidence>
<dbReference type="SMART" id="SM00822">
    <property type="entry name" value="PKS_KR"/>
    <property type="match status" value="1"/>
</dbReference>
<dbReference type="PRINTS" id="PR00081">
    <property type="entry name" value="GDHRDH"/>
</dbReference>
<dbReference type="PROSITE" id="PS00061">
    <property type="entry name" value="ADH_SHORT"/>
    <property type="match status" value="1"/>
</dbReference>
<dbReference type="SUPFAM" id="SSF51735">
    <property type="entry name" value="NAD(P)-binding Rossmann-fold domains"/>
    <property type="match status" value="1"/>
</dbReference>
<comment type="similarity">
    <text evidence="1">Belongs to the short-chain dehydrogenases/reductases (SDR) family.</text>
</comment>
<comment type="caution">
    <text evidence="4">The sequence shown here is derived from an EMBL/GenBank/DDBJ whole genome shotgun (WGS) entry which is preliminary data.</text>
</comment>